<evidence type="ECO:0000313" key="2">
    <source>
        <dbReference type="EMBL" id="CAA16880.1"/>
    </source>
</evidence>
<name>O49450_ARATH</name>
<reference evidence="2" key="1">
    <citation type="submission" date="1998-02" db="EMBL/GenBank/DDBJ databases">
        <authorList>
            <person name="Bevan M."/>
            <person name="Rose M."/>
            <person name="Hempel S."/>
            <person name="Entian K.-D."/>
            <person name="Hoheisel J."/>
            <person name="Mewes H.W."/>
            <person name="Mayer K.F.X."/>
            <person name="Lemcke K."/>
            <person name="Schueller C."/>
        </authorList>
    </citation>
    <scope>NUCLEOTIDE SEQUENCE</scope>
</reference>
<protein>
    <submittedName>
        <fullName evidence="3">Uncharacterized protein AT4g28410</fullName>
    </submittedName>
    <submittedName>
        <fullName evidence="2">Uncharacterized protein F20O9.90</fullName>
    </submittedName>
</protein>
<proteinExistence type="predicted"/>
<dbReference type="EMBL" id="AL021749">
    <property type="protein sequence ID" value="CAA16880.1"/>
    <property type="molecule type" value="Genomic_DNA"/>
</dbReference>
<gene>
    <name evidence="2" type="primary">F20O9.90</name>
    <name evidence="3" type="ordered locus">At4g28410</name>
</gene>
<reference key="2">
    <citation type="journal article" date="1999" name="Nature">
        <title>Sequence and analysis of chromosome 4 of the plant Arabidopsis thaliana.</title>
        <authorList>
            <consortium name="EU"/>
            <consortium name="CSHL and WU Arabidopsis Sequencing Project"/>
            <person name="Mayer K."/>
            <person name="Schuller C."/>
            <person name="Wambutt R."/>
            <person name="Murphy G."/>
            <person name="Volckaert G."/>
            <person name="Pohl T."/>
            <person name="Dusterhoft A."/>
            <person name="Stiekema W."/>
            <person name="Entian K.D."/>
            <person name="Terryn N."/>
            <person name="Harris B."/>
            <person name="Ansorge W."/>
            <person name="Brandt P."/>
            <person name="Grivell L."/>
            <person name="Rieger M."/>
            <person name="Weichselgartner M."/>
            <person name="de Simone V."/>
            <person name="Obermaier B."/>
            <person name="Mache R."/>
            <person name="Muller M."/>
            <person name="Kreis M."/>
            <person name="Delseny M."/>
            <person name="Puigdomenech P."/>
            <person name="Watson M."/>
            <person name="Schmidtheini T."/>
            <person name="Reichert B."/>
            <person name="Portatelle D."/>
            <person name="Perez-Alonso M."/>
            <person name="Boutry M."/>
            <person name="Bancroft I."/>
            <person name="Vos P."/>
            <person name="Hoheisel J."/>
            <person name="Zimmermann W."/>
            <person name="Wedler H."/>
            <person name="Ridley P."/>
            <person name="Langham S.A."/>
            <person name="McCullagh B."/>
            <person name="Bilham L."/>
            <person name="Robben J."/>
            <person name="Van der Schueren J."/>
            <person name="Grymonprez B."/>
            <person name="Chuang Y.J."/>
            <person name="Vandenbussche F."/>
            <person name="Braeken M."/>
            <person name="Weltjens I."/>
            <person name="Voet M."/>
            <person name="Bastiaens I."/>
            <person name="Aert R."/>
            <person name="Defoor E."/>
            <person name="Weitzenegger T."/>
            <person name="Bothe G."/>
            <person name="Ramsperger U."/>
            <person name="Hilbert H."/>
            <person name="Braun M."/>
            <person name="Holzer E."/>
            <person name="Brandt A."/>
            <person name="Peters S."/>
            <person name="van Staveren M."/>
            <person name="Dirske W."/>
            <person name="Mooijman P."/>
            <person name="Klein Lankhorst R."/>
            <person name="Rose M."/>
            <person name="Hauf J."/>
            <person name="Kotter P."/>
            <person name="Berneiser S."/>
            <person name="Hempel S."/>
            <person name="Feldpausch M."/>
            <person name="Lamberth S."/>
            <person name="Van den Daele H."/>
            <person name="De Keyser A."/>
            <person name="Buysshaert C."/>
            <person name="Gielen J."/>
            <person name="Villarroel R."/>
            <person name="De Clercq R."/>
            <person name="Van Montagu M."/>
            <person name="Rogers J."/>
            <person name="Cronin A."/>
            <person name="Quail M."/>
            <person name="Bray-Allen S."/>
            <person name="Clark L."/>
            <person name="Doggett J."/>
            <person name="Hall S."/>
            <person name="Kay M."/>
            <person name="Lennard N."/>
            <person name="McLay K."/>
            <person name="Mayes R."/>
            <person name="Pettett A."/>
            <person name="Rajandream M.A."/>
            <person name="Lyne M."/>
            <person name="Benes V."/>
            <person name="Rechmann S."/>
            <person name="Borkova D."/>
            <person name="Blocker H."/>
            <person name="Scharfe M."/>
            <person name="Grimm M."/>
            <person name="Lohnert T.H."/>
            <person name="Dose S."/>
            <person name="de Haan M."/>
            <person name="Maarse A."/>
            <person name="Schafer M."/>
            <person name="Muller-Auer S."/>
            <person name="Gabel C."/>
            <person name="Fuchs M."/>
            <person name="Fartmann B."/>
            <person name="Granderath K."/>
            <person name="Dauner D."/>
            <person name="Herzl A."/>
            <person name="Neumann S."/>
            <person name="Argiriou A."/>
            <person name="Vitale D."/>
            <person name="Liguori R."/>
            <person name="Piravandi E."/>
            <person name="Massenet O."/>
            <person name="Quigley F."/>
            <person name="Clabauld G."/>
            <person name="Mundlein A."/>
            <person name="Felber R."/>
            <person name="Schnabl S."/>
            <person name="Hiller R."/>
            <person name="Schmidt W."/>
            <person name="Lecharny A."/>
            <person name="Aubourg S."/>
            <person name="Chefdor F."/>
            <person name="Cooke R."/>
            <person name="Berger C."/>
            <person name="Montfort A."/>
            <person name="Casacuberta E."/>
            <person name="Gibbons T."/>
            <person name="Weber N."/>
            <person name="Vandenbol M."/>
            <person name="Bargues M."/>
            <person name="Terol J."/>
            <person name="Torres A."/>
            <person name="Perez-Perez A."/>
            <person name="Purnelle B."/>
            <person name="Bent E."/>
            <person name="Johnson S."/>
            <person name="Tacon D."/>
            <person name="Jesse T."/>
            <person name="Heijnen L."/>
            <person name="Schwarz S."/>
            <person name="Scholler P."/>
            <person name="Heber S."/>
            <person name="Francs P."/>
            <person name="Bielke C."/>
            <person name="Frishman D."/>
            <person name="Haase D."/>
            <person name="Lemcke K."/>
            <person name="Mewes H.W."/>
            <person name="Stocker S."/>
            <person name="Zaccaria P."/>
            <person name="Bevan M."/>
            <person name="Wilson R.K."/>
            <person name="de la Bastide M."/>
            <person name="Habermann K."/>
            <person name="Parnell L."/>
            <person name="Dedhia N."/>
            <person name="Gnoj L."/>
            <person name="Schutz K."/>
            <person name="Huang E."/>
            <person name="Spiegel L."/>
            <person name="Sehkon M."/>
            <person name="Murray J."/>
            <person name="Sheet P."/>
            <person name="Cordes M."/>
            <person name="Abu-Threideh J."/>
            <person name="Stoneking T."/>
            <person name="Kalicki J."/>
            <person name="Graves T."/>
            <person name="Harmon G."/>
            <person name="Edwards J."/>
            <person name="Latreille P."/>
            <person name="Courtney L."/>
            <person name="Cloud J."/>
            <person name="Abbott A."/>
            <person name="Scott K."/>
            <person name="Johnson D."/>
            <person name="Minx P."/>
            <person name="Bentley D."/>
            <person name="Fulton B."/>
            <person name="Miller N."/>
            <person name="Greco T."/>
            <person name="Kemp K."/>
            <person name="Kramer J."/>
            <person name="Fulton L."/>
            <person name="Mardis E."/>
            <person name="Dante M."/>
            <person name="Pepin K."/>
            <person name="Hillier L."/>
            <person name="Nelson J."/>
            <person name="Spieth J."/>
            <person name="Ryan E."/>
            <person name="Andrews S."/>
            <person name="Geisel C."/>
            <person name="Layman D."/>
            <person name="Du H."/>
            <person name="Ali J."/>
            <person name="Berghoff A."/>
            <person name="Jones K."/>
            <person name="Drone K."/>
            <person name="Cotton M."/>
            <person name="Joshu C."/>
            <person name="Antonoiu B."/>
            <person name="Zidanic M."/>
            <person name="Strong C."/>
            <person name="Sun H."/>
            <person name="Lamar B."/>
            <person name="Yordan C."/>
            <person name="Ma P."/>
            <person name="Zhong J."/>
            <person name="Preston R."/>
            <person name="Vil D."/>
            <person name="Shekher M."/>
            <person name="Matero A."/>
            <person name="Shah R."/>
            <person name="Swaby I.K."/>
            <person name="O'Shaughnessy A."/>
            <person name="Rodriguez M."/>
            <person name="Hoffmann J."/>
            <person name="Till S."/>
            <person name="Granat S."/>
            <person name="Shohdy N."/>
            <person name="Hasegawa A."/>
            <person name="Hameed A."/>
            <person name="Lodhi M."/>
            <person name="Johnson A."/>
            <person name="Chen E."/>
            <person name="Marra M."/>
            <person name="Martienssen R."/>
            <person name="McCombie W.R."/>
        </authorList>
    </citation>
    <scope>NUCLEOTIDE SEQUENCE [LARGE SCALE GENOMIC DNA]</scope>
    <source>
        <strain>cv. Columbia</strain>
    </source>
</reference>
<dbReference type="PIR" id="T04611">
    <property type="entry name" value="T04611"/>
</dbReference>
<reference evidence="2" key="3">
    <citation type="submission" date="1999-07" db="EMBL/GenBank/DDBJ databases">
        <authorList>
            <person name="EU Arabidopsis sequencing project"/>
        </authorList>
    </citation>
    <scope>NUCLEOTIDE SEQUENCE</scope>
</reference>
<dbReference type="PANTHER" id="PTHR45744">
    <property type="entry name" value="TYROSINE AMINOTRANSFERASE"/>
    <property type="match status" value="1"/>
</dbReference>
<organism evidence="2">
    <name type="scientific">Arabidopsis thaliana</name>
    <name type="common">Mouse-ear cress</name>
    <dbReference type="NCBI Taxonomy" id="3702"/>
    <lineage>
        <taxon>Eukaryota</taxon>
        <taxon>Viridiplantae</taxon>
        <taxon>Streptophyta</taxon>
        <taxon>Embryophyta</taxon>
        <taxon>Tracheophyta</taxon>
        <taxon>Spermatophyta</taxon>
        <taxon>Magnoliopsida</taxon>
        <taxon>eudicotyledons</taxon>
        <taxon>Gunneridae</taxon>
        <taxon>Pentapetalae</taxon>
        <taxon>rosids</taxon>
        <taxon>malvids</taxon>
        <taxon>Brassicales</taxon>
        <taxon>Brassicaceae</taxon>
        <taxon>Camelineae</taxon>
        <taxon>Arabidopsis</taxon>
    </lineage>
</organism>
<dbReference type="AlphaFoldDB" id="O49450"/>
<reference evidence="3" key="4">
    <citation type="submission" date="2000-03" db="EMBL/GenBank/DDBJ databases">
        <authorList>
            <person name="Rose M."/>
            <person name="Hempel S."/>
            <person name="Entian K.-D."/>
            <person name="Mewes H.W."/>
            <person name="Lemcke K."/>
            <person name="Mayer K.F.X."/>
        </authorList>
    </citation>
    <scope>NUCLEOTIDE SEQUENCE</scope>
</reference>
<dbReference type="TAIR" id="AT4G28410"/>
<feature type="region of interest" description="Disordered" evidence="1">
    <location>
        <begin position="1"/>
        <end position="25"/>
    </location>
</feature>
<accession>O49450</accession>
<sequence>MSQHMNLLLPSFETDKEEYDERKTTDHGGIGGSVWRFKGNKAAKEAASVSMKGTLARLFDCCSKDVKKTILPLGHGDPSVYPCFQTSVDAEEAVVESLRSGAANSYAPGVGILPARRRGTRTEELGEILYRSGEVYAGRCIHEAQRLLRSPY</sequence>
<dbReference type="PANTHER" id="PTHR45744:SF20">
    <property type="entry name" value="TYROSINE TRANSAMINASE FAMILY PROTEIN"/>
    <property type="match status" value="1"/>
</dbReference>
<evidence type="ECO:0000256" key="1">
    <source>
        <dbReference type="SAM" id="MobiDB-lite"/>
    </source>
</evidence>
<dbReference type="ExpressionAtlas" id="O49450">
    <property type="expression patterns" value="baseline and differential"/>
</dbReference>
<dbReference type="EMBL" id="AL161572">
    <property type="protein sequence ID" value="CAB79643.1"/>
    <property type="molecule type" value="Genomic_DNA"/>
</dbReference>
<evidence type="ECO:0000313" key="3">
    <source>
        <dbReference type="EMBL" id="CAB79643.1"/>
    </source>
</evidence>